<keyword evidence="5" id="KW-0963">Cytoplasm</keyword>
<evidence type="ECO:0000256" key="6">
    <source>
        <dbReference type="ARBA" id="ARBA00022692"/>
    </source>
</evidence>
<feature type="transmembrane region" description="Helical" evidence="13">
    <location>
        <begin position="45"/>
        <end position="68"/>
    </location>
</feature>
<evidence type="ECO:0000256" key="7">
    <source>
        <dbReference type="ARBA" id="ARBA00022968"/>
    </source>
</evidence>
<evidence type="ECO:0000256" key="5">
    <source>
        <dbReference type="ARBA" id="ARBA00022490"/>
    </source>
</evidence>
<keyword evidence="6 13" id="KW-0812">Transmembrane</keyword>
<dbReference type="PANTHER" id="PTHR12939:SF10">
    <property type="entry name" value="EG:4F1.1 PROTEIN"/>
    <property type="match status" value="1"/>
</dbReference>
<dbReference type="PANTHER" id="PTHR12939">
    <property type="entry name" value="SARCOGLYCAN"/>
    <property type="match status" value="1"/>
</dbReference>
<accession>A0A7I8VH19</accession>
<comment type="similarity">
    <text evidence="3">Belongs to the sarcoglycan beta/delta/gamma/zeta family.</text>
</comment>
<gene>
    <name evidence="14" type="ORF">DGYR_LOCUS4209</name>
</gene>
<evidence type="ECO:0000256" key="2">
    <source>
        <dbReference type="ARBA" id="ARBA00004274"/>
    </source>
</evidence>
<proteinExistence type="inferred from homology"/>
<sequence>MDSSEESFPSCLDESSRRESEWEKSLMVPPKIIYRIGVYGWRKRCLYFSIVFLLCLSLLNFTLLMWIVRVMELTPSGISNLKIFNWGIKLEGDCLFEKKLQTSRIKPSDPKKPLKIDSAKQVVIISRNEDGEIQNKLTIGDDSIRVQAKNFIVENLNNKTLYQANSSDVVFGAESLEVTGDLGAVFRKALRTSKLTSDENLSIKSDGFTHLNAKENIRIQSSGKIQIRAQGDISMISGNQINLQAKEVIFKNLTISPFYPSGRPNAKVLQLCMCGNNGKLFLAHGSAKCQAFESTCS</sequence>
<dbReference type="AlphaFoldDB" id="A0A7I8VH19"/>
<dbReference type="EMBL" id="CAJFCJ010000006">
    <property type="protein sequence ID" value="CAD5115468.1"/>
    <property type="molecule type" value="Genomic_DNA"/>
</dbReference>
<keyword evidence="12" id="KW-0206">Cytoskeleton</keyword>
<name>A0A7I8VH19_9ANNE</name>
<keyword evidence="4" id="KW-1003">Cell membrane</keyword>
<comment type="caution">
    <text evidence="14">The sequence shown here is derived from an EMBL/GenBank/DDBJ whole genome shotgun (WGS) entry which is preliminary data.</text>
</comment>
<keyword evidence="10" id="KW-1015">Disulfide bond</keyword>
<evidence type="ECO:0000256" key="1">
    <source>
        <dbReference type="ARBA" id="ARBA00004245"/>
    </source>
</evidence>
<evidence type="ECO:0000256" key="9">
    <source>
        <dbReference type="ARBA" id="ARBA00023136"/>
    </source>
</evidence>
<evidence type="ECO:0000256" key="4">
    <source>
        <dbReference type="ARBA" id="ARBA00022475"/>
    </source>
</evidence>
<dbReference type="OrthoDB" id="8881719at2759"/>
<dbReference type="GO" id="GO:0042383">
    <property type="term" value="C:sarcolemma"/>
    <property type="evidence" value="ECO:0007669"/>
    <property type="project" value="UniProtKB-SubCell"/>
</dbReference>
<keyword evidence="8 13" id="KW-1133">Transmembrane helix</keyword>
<keyword evidence="7" id="KW-0735">Signal-anchor</keyword>
<dbReference type="GO" id="GO:0005856">
    <property type="term" value="C:cytoskeleton"/>
    <property type="evidence" value="ECO:0007669"/>
    <property type="project" value="UniProtKB-SubCell"/>
</dbReference>
<protein>
    <submittedName>
        <fullName evidence="14">DgyrCDS4440</fullName>
    </submittedName>
</protein>
<evidence type="ECO:0000313" key="15">
    <source>
        <dbReference type="Proteomes" id="UP000549394"/>
    </source>
</evidence>
<reference evidence="14 15" key="1">
    <citation type="submission" date="2020-08" db="EMBL/GenBank/DDBJ databases">
        <authorList>
            <person name="Hejnol A."/>
        </authorList>
    </citation>
    <scope>NUCLEOTIDE SEQUENCE [LARGE SCALE GENOMIC DNA]</scope>
</reference>
<evidence type="ECO:0000256" key="12">
    <source>
        <dbReference type="ARBA" id="ARBA00023212"/>
    </source>
</evidence>
<evidence type="ECO:0000313" key="14">
    <source>
        <dbReference type="EMBL" id="CAD5115468.1"/>
    </source>
</evidence>
<dbReference type="InterPro" id="IPR006875">
    <property type="entry name" value="Sarcoglycan"/>
</dbReference>
<comment type="subcellular location">
    <subcellularLocation>
        <location evidence="2">Cell membrane</location>
        <location evidence="2">Sarcolemma</location>
        <topology evidence="2">Single-pass type II membrane protein</topology>
    </subcellularLocation>
    <subcellularLocation>
        <location evidence="1">Cytoplasm</location>
        <location evidence="1">Cytoskeleton</location>
    </subcellularLocation>
</comment>
<evidence type="ECO:0000256" key="8">
    <source>
        <dbReference type="ARBA" id="ARBA00022989"/>
    </source>
</evidence>
<evidence type="ECO:0000256" key="13">
    <source>
        <dbReference type="SAM" id="Phobius"/>
    </source>
</evidence>
<evidence type="ECO:0000256" key="10">
    <source>
        <dbReference type="ARBA" id="ARBA00023157"/>
    </source>
</evidence>
<dbReference type="GO" id="GO:0016012">
    <property type="term" value="C:sarcoglycan complex"/>
    <property type="evidence" value="ECO:0007669"/>
    <property type="project" value="InterPro"/>
</dbReference>
<evidence type="ECO:0000256" key="11">
    <source>
        <dbReference type="ARBA" id="ARBA00023180"/>
    </source>
</evidence>
<dbReference type="Proteomes" id="UP000549394">
    <property type="component" value="Unassembled WGS sequence"/>
</dbReference>
<organism evidence="14 15">
    <name type="scientific">Dimorphilus gyrociliatus</name>
    <dbReference type="NCBI Taxonomy" id="2664684"/>
    <lineage>
        <taxon>Eukaryota</taxon>
        <taxon>Metazoa</taxon>
        <taxon>Spiralia</taxon>
        <taxon>Lophotrochozoa</taxon>
        <taxon>Annelida</taxon>
        <taxon>Polychaeta</taxon>
        <taxon>Polychaeta incertae sedis</taxon>
        <taxon>Dinophilidae</taxon>
        <taxon>Dimorphilus</taxon>
    </lineage>
</organism>
<keyword evidence="11" id="KW-0325">Glycoprotein</keyword>
<keyword evidence="15" id="KW-1185">Reference proteome</keyword>
<evidence type="ECO:0000256" key="3">
    <source>
        <dbReference type="ARBA" id="ARBA00007574"/>
    </source>
</evidence>
<keyword evidence="9 13" id="KW-0472">Membrane</keyword>
<dbReference type="Pfam" id="PF04790">
    <property type="entry name" value="Sarcoglycan_1"/>
    <property type="match status" value="1"/>
</dbReference>
<dbReference type="InterPro" id="IPR039972">
    <property type="entry name" value="Sarcoglycan_gamma/delta/zeta"/>
</dbReference>